<dbReference type="Proteomes" id="UP000184436">
    <property type="component" value="Unassembled WGS sequence"/>
</dbReference>
<sequence>EFQGDLPVLVGGLRTVEGTCRIVLPVGEAVRRQAIDPHAQRRVEGQVMCQSLPVLVSKERGLYRMFAVLNG</sequence>
<accession>A0A1M5GNV4</accession>
<reference evidence="1 2" key="1">
    <citation type="submission" date="2016-11" db="EMBL/GenBank/DDBJ databases">
        <authorList>
            <person name="Jaros S."/>
            <person name="Januszkiewicz K."/>
            <person name="Wedrychowicz H."/>
        </authorList>
    </citation>
    <scope>NUCLEOTIDE SEQUENCE [LARGE SCALE GENOMIC DNA]</scope>
    <source>
        <strain evidence="1 2">DSM 26883</strain>
    </source>
</reference>
<dbReference type="AlphaFoldDB" id="A0A1M5GNV4"/>
<proteinExistence type="predicted"/>
<evidence type="ECO:0000313" key="1">
    <source>
        <dbReference type="EMBL" id="SHG05376.1"/>
    </source>
</evidence>
<protein>
    <submittedName>
        <fullName evidence="1">Uncharacterized protein</fullName>
    </submittedName>
</protein>
<dbReference type="EMBL" id="FQVD01000074">
    <property type="protein sequence ID" value="SHG05376.1"/>
    <property type="molecule type" value="Genomic_DNA"/>
</dbReference>
<feature type="non-terminal residue" evidence="1">
    <location>
        <position position="1"/>
    </location>
</feature>
<keyword evidence="2" id="KW-1185">Reference proteome</keyword>
<name>A0A1M5GNV4_9BACE</name>
<evidence type="ECO:0000313" key="2">
    <source>
        <dbReference type="Proteomes" id="UP000184436"/>
    </source>
</evidence>
<organism evidence="1 2">
    <name type="scientific">Bacteroides faecichinchillae</name>
    <dbReference type="NCBI Taxonomy" id="871325"/>
    <lineage>
        <taxon>Bacteria</taxon>
        <taxon>Pseudomonadati</taxon>
        <taxon>Bacteroidota</taxon>
        <taxon>Bacteroidia</taxon>
        <taxon>Bacteroidales</taxon>
        <taxon>Bacteroidaceae</taxon>
        <taxon>Bacteroides</taxon>
    </lineage>
</organism>
<gene>
    <name evidence="1" type="ORF">SAMN05444349_1743</name>
</gene>